<dbReference type="InterPro" id="IPR013805">
    <property type="entry name" value="GrpE_CC"/>
</dbReference>
<reference evidence="8" key="1">
    <citation type="submission" date="2020-03" db="EMBL/GenBank/DDBJ databases">
        <title>Spirochaetal bacteria isolated from arthropods constitute a novel genus Entomospira genus novum within the order Spirochaetales.</title>
        <authorList>
            <person name="Grana-Miraglia L."/>
            <person name="Sikutova S."/>
            <person name="Fingerle V."/>
            <person name="Sing A."/>
            <person name="Castillo-Ramirez S."/>
            <person name="Margos G."/>
            <person name="Rudolf I."/>
        </authorList>
    </citation>
    <scope>NUCLEOTIDE SEQUENCE</scope>
    <source>
        <strain evidence="8">BR149</strain>
    </source>
</reference>
<feature type="region of interest" description="Disordered" evidence="7">
    <location>
        <begin position="1"/>
        <end position="37"/>
    </location>
</feature>
<comment type="subcellular location">
    <subcellularLocation>
        <location evidence="3">Cytoplasm</location>
    </subcellularLocation>
</comment>
<name>A0A968GJ97_9SPIO</name>
<dbReference type="AlphaFoldDB" id="A0A968GJ97"/>
<dbReference type="Pfam" id="PF01025">
    <property type="entry name" value="GrpE"/>
    <property type="match status" value="1"/>
</dbReference>
<proteinExistence type="inferred from homology"/>
<dbReference type="Proteomes" id="UP000778951">
    <property type="component" value="Unassembled WGS sequence"/>
</dbReference>
<keyword evidence="3" id="KW-0963">Cytoplasm</keyword>
<dbReference type="InterPro" id="IPR009012">
    <property type="entry name" value="GrpE_head"/>
</dbReference>
<dbReference type="SUPFAM" id="SSF58014">
    <property type="entry name" value="Coiled-coil domain of nucleotide exchange factor GrpE"/>
    <property type="match status" value="1"/>
</dbReference>
<dbReference type="GO" id="GO:0005737">
    <property type="term" value="C:cytoplasm"/>
    <property type="evidence" value="ECO:0007669"/>
    <property type="project" value="UniProtKB-SubCell"/>
</dbReference>
<accession>A0A968GJ97</accession>
<dbReference type="RefSeq" id="WP_167696152.1">
    <property type="nucleotide sequence ID" value="NZ_CP118181.1"/>
</dbReference>
<evidence type="ECO:0000313" key="8">
    <source>
        <dbReference type="EMBL" id="NIZ70067.1"/>
    </source>
</evidence>
<evidence type="ECO:0000256" key="1">
    <source>
        <dbReference type="ARBA" id="ARBA00009054"/>
    </source>
</evidence>
<evidence type="ECO:0000256" key="6">
    <source>
        <dbReference type="SAM" id="Coils"/>
    </source>
</evidence>
<sequence>MAKKKKDEAEAEEVLAGENPTESQPQATETSPSQEDNLIQELSETIAKLTQEKAELQDLSIRKQADFENYRKRMSKEKIESIQYANADLIEKMLDVLDNFERAKKAAQENNDIQAVIQGIDLIENNLIALLNSKGLTKLKSLQEPFNPDHHLAIAMEESEETDEAHVIEEFQAGYLLHDRLLRTAKVKVRMPKAKE</sequence>
<keyword evidence="6" id="KW-0175">Coiled coil</keyword>
<dbReference type="GO" id="GO:0000774">
    <property type="term" value="F:adenyl-nucleotide exchange factor activity"/>
    <property type="evidence" value="ECO:0007669"/>
    <property type="project" value="InterPro"/>
</dbReference>
<evidence type="ECO:0000256" key="7">
    <source>
        <dbReference type="SAM" id="MobiDB-lite"/>
    </source>
</evidence>
<evidence type="ECO:0000256" key="5">
    <source>
        <dbReference type="RuleBase" id="RU004478"/>
    </source>
</evidence>
<dbReference type="PRINTS" id="PR00773">
    <property type="entry name" value="GRPEPROTEIN"/>
</dbReference>
<evidence type="ECO:0000256" key="2">
    <source>
        <dbReference type="ARBA" id="ARBA00023186"/>
    </source>
</evidence>
<feature type="coiled-coil region" evidence="6">
    <location>
        <begin position="39"/>
        <end position="66"/>
    </location>
</feature>
<dbReference type="HAMAP" id="MF_01151">
    <property type="entry name" value="GrpE"/>
    <property type="match status" value="1"/>
</dbReference>
<comment type="function">
    <text evidence="3 4">Participates actively in the response to hyperosmotic and heat shock by preventing the aggregation of stress-denatured proteins, in association with DnaK and GrpE. It is the nucleotide exchange factor for DnaK and may function as a thermosensor. Unfolded proteins bind initially to DnaJ; upon interaction with the DnaJ-bound protein, DnaK hydrolyzes its bound ATP, resulting in the formation of a stable complex. GrpE releases ADP from DnaK; ATP binding to DnaK triggers the release of the substrate protein, thus completing the reaction cycle. Several rounds of ATP-dependent interactions between DnaJ, DnaK and GrpE are required for fully efficient folding.</text>
</comment>
<evidence type="ECO:0000313" key="9">
    <source>
        <dbReference type="Proteomes" id="UP000778951"/>
    </source>
</evidence>
<dbReference type="InterPro" id="IPR000740">
    <property type="entry name" value="GrpE"/>
</dbReference>
<dbReference type="PANTHER" id="PTHR21237">
    <property type="entry name" value="GRPE PROTEIN"/>
    <property type="match status" value="1"/>
</dbReference>
<evidence type="ECO:0000256" key="3">
    <source>
        <dbReference type="HAMAP-Rule" id="MF_01151"/>
    </source>
</evidence>
<dbReference type="Gene3D" id="3.90.20.20">
    <property type="match status" value="1"/>
</dbReference>
<dbReference type="EMBL" id="JAATLM010000001">
    <property type="protein sequence ID" value="NIZ70067.1"/>
    <property type="molecule type" value="Genomic_DNA"/>
</dbReference>
<dbReference type="GO" id="GO:0051087">
    <property type="term" value="F:protein-folding chaperone binding"/>
    <property type="evidence" value="ECO:0007669"/>
    <property type="project" value="InterPro"/>
</dbReference>
<keyword evidence="9" id="KW-1185">Reference proteome</keyword>
<dbReference type="PANTHER" id="PTHR21237:SF23">
    <property type="entry name" value="GRPE PROTEIN HOMOLOG, MITOCHONDRIAL"/>
    <property type="match status" value="1"/>
</dbReference>
<dbReference type="GO" id="GO:0006457">
    <property type="term" value="P:protein folding"/>
    <property type="evidence" value="ECO:0007669"/>
    <property type="project" value="InterPro"/>
</dbReference>
<dbReference type="GO" id="GO:0051082">
    <property type="term" value="F:unfolded protein binding"/>
    <property type="evidence" value="ECO:0007669"/>
    <property type="project" value="TreeGrafter"/>
</dbReference>
<dbReference type="GO" id="GO:0042803">
    <property type="term" value="F:protein homodimerization activity"/>
    <property type="evidence" value="ECO:0007669"/>
    <property type="project" value="InterPro"/>
</dbReference>
<dbReference type="CDD" id="cd00446">
    <property type="entry name" value="GrpE"/>
    <property type="match status" value="1"/>
</dbReference>
<gene>
    <name evidence="3" type="primary">grpE</name>
    <name evidence="8" type="ORF">HCT48_07590</name>
</gene>
<comment type="caution">
    <text evidence="8">The sequence shown here is derived from an EMBL/GenBank/DDBJ whole genome shotgun (WGS) entry which is preliminary data.</text>
</comment>
<keyword evidence="2 3" id="KW-0143">Chaperone</keyword>
<evidence type="ECO:0000256" key="4">
    <source>
        <dbReference type="RuleBase" id="RU000639"/>
    </source>
</evidence>
<comment type="similarity">
    <text evidence="1 3 5">Belongs to the GrpE family.</text>
</comment>
<keyword evidence="3 4" id="KW-0346">Stress response</keyword>
<dbReference type="Gene3D" id="2.30.22.10">
    <property type="entry name" value="Head domain of nucleotide exchange factor GrpE"/>
    <property type="match status" value="1"/>
</dbReference>
<dbReference type="SUPFAM" id="SSF51064">
    <property type="entry name" value="Head domain of nucleotide exchange factor GrpE"/>
    <property type="match status" value="1"/>
</dbReference>
<protein>
    <recommendedName>
        <fullName evidence="3 4">Protein GrpE</fullName>
    </recommendedName>
    <alternativeName>
        <fullName evidence="3">HSP-70 cofactor</fullName>
    </alternativeName>
</protein>
<feature type="compositionally biased region" description="Polar residues" evidence="7">
    <location>
        <begin position="20"/>
        <end position="37"/>
    </location>
</feature>
<organism evidence="8 9">
    <name type="scientific">Entomospira culicis</name>
    <dbReference type="NCBI Taxonomy" id="2719989"/>
    <lineage>
        <taxon>Bacteria</taxon>
        <taxon>Pseudomonadati</taxon>
        <taxon>Spirochaetota</taxon>
        <taxon>Spirochaetia</taxon>
        <taxon>Spirochaetales</taxon>
        <taxon>Spirochaetaceae</taxon>
        <taxon>Entomospira</taxon>
    </lineage>
</organism>
<dbReference type="PROSITE" id="PS01071">
    <property type="entry name" value="GRPE"/>
    <property type="match status" value="1"/>
</dbReference>
<comment type="subunit">
    <text evidence="3">Homodimer.</text>
</comment>